<gene>
    <name evidence="6" type="ORF">TVY486_1010990</name>
</gene>
<dbReference type="OMA" id="VHAHDQD"/>
<evidence type="ECO:0000256" key="3">
    <source>
        <dbReference type="ARBA" id="ARBA00023069"/>
    </source>
</evidence>
<evidence type="ECO:0000256" key="1">
    <source>
        <dbReference type="ARBA" id="ARBA00004138"/>
    </source>
</evidence>
<reference evidence="6" key="1">
    <citation type="journal article" date="2012" name="Proc. Natl. Acad. Sci. U.S.A.">
        <title>Antigenic diversity is generated by distinct evolutionary mechanisms in African trypanosome species.</title>
        <authorList>
            <person name="Jackson A.P."/>
            <person name="Berry A."/>
            <person name="Aslett M."/>
            <person name="Allison H.C."/>
            <person name="Burton P."/>
            <person name="Vavrova-Anderson J."/>
            <person name="Brown R."/>
            <person name="Browne H."/>
            <person name="Corton N."/>
            <person name="Hauser H."/>
            <person name="Gamble J."/>
            <person name="Gilderthorp R."/>
            <person name="Marcello L."/>
            <person name="McQuillan J."/>
            <person name="Otto T.D."/>
            <person name="Quail M.A."/>
            <person name="Sanders M.J."/>
            <person name="van Tonder A."/>
            <person name="Ginger M.L."/>
            <person name="Field M.C."/>
            <person name="Barry J.D."/>
            <person name="Hertz-Fowler C."/>
            <person name="Berriman M."/>
        </authorList>
    </citation>
    <scope>NUCLEOTIDE SEQUENCE</scope>
    <source>
        <strain evidence="6">Y486</strain>
    </source>
</reference>
<dbReference type="GO" id="GO:0030992">
    <property type="term" value="C:intraciliary transport particle B"/>
    <property type="evidence" value="ECO:0007669"/>
    <property type="project" value="TreeGrafter"/>
</dbReference>
<keyword evidence="5" id="KW-0175">Coiled coil</keyword>
<name>G0U847_TRYVY</name>
<dbReference type="GO" id="GO:0005815">
    <property type="term" value="C:microtubule organizing center"/>
    <property type="evidence" value="ECO:0007669"/>
    <property type="project" value="TreeGrafter"/>
</dbReference>
<proteinExistence type="inferred from homology"/>
<dbReference type="GO" id="GO:0005929">
    <property type="term" value="C:cilium"/>
    <property type="evidence" value="ECO:0007669"/>
    <property type="project" value="UniProtKB-SubCell"/>
</dbReference>
<evidence type="ECO:0000256" key="2">
    <source>
        <dbReference type="ARBA" id="ARBA00009415"/>
    </source>
</evidence>
<comment type="similarity">
    <text evidence="2">Belongs to the IFT57 family.</text>
</comment>
<dbReference type="InterPro" id="IPR019530">
    <property type="entry name" value="Intra-flagellar_transport_57"/>
</dbReference>
<evidence type="ECO:0000256" key="4">
    <source>
        <dbReference type="ARBA" id="ARBA00023273"/>
    </source>
</evidence>
<keyword evidence="4" id="KW-0966">Cell projection</keyword>
<feature type="coiled-coil region" evidence="5">
    <location>
        <begin position="289"/>
        <end position="347"/>
    </location>
</feature>
<dbReference type="EMBL" id="HE573026">
    <property type="protein sequence ID" value="CCC52056.1"/>
    <property type="molecule type" value="Genomic_DNA"/>
</dbReference>
<dbReference type="VEuPathDB" id="TriTrypDB:TvY486_1010990"/>
<dbReference type="GO" id="GO:0005794">
    <property type="term" value="C:Golgi apparatus"/>
    <property type="evidence" value="ECO:0007669"/>
    <property type="project" value="TreeGrafter"/>
</dbReference>
<protein>
    <recommendedName>
        <fullName evidence="7">Intraflagellar transport protein 57</fullName>
    </recommendedName>
</protein>
<dbReference type="GO" id="GO:1905515">
    <property type="term" value="P:non-motile cilium assembly"/>
    <property type="evidence" value="ECO:0007669"/>
    <property type="project" value="TreeGrafter"/>
</dbReference>
<dbReference type="AlphaFoldDB" id="G0U847"/>
<dbReference type="Pfam" id="PF10498">
    <property type="entry name" value="IFT57"/>
    <property type="match status" value="1"/>
</dbReference>
<evidence type="ECO:0008006" key="7">
    <source>
        <dbReference type="Google" id="ProtNLM"/>
    </source>
</evidence>
<comment type="subcellular location">
    <subcellularLocation>
        <location evidence="1">Cell projection</location>
        <location evidence="1">Cilium</location>
    </subcellularLocation>
</comment>
<keyword evidence="3" id="KW-0969">Cilium</keyword>
<dbReference type="PANTHER" id="PTHR16011">
    <property type="entry name" value="IFT57/HIPPI"/>
    <property type="match status" value="1"/>
</dbReference>
<dbReference type="GO" id="GO:0042073">
    <property type="term" value="P:intraciliary transport"/>
    <property type="evidence" value="ECO:0007669"/>
    <property type="project" value="TreeGrafter"/>
</dbReference>
<evidence type="ECO:0000313" key="6">
    <source>
        <dbReference type="EMBL" id="CCC52056.1"/>
    </source>
</evidence>
<dbReference type="PANTHER" id="PTHR16011:SF0">
    <property type="entry name" value="INTRAFLAGELLAR TRANSPORT PROTEIN 57 HOMOLOG"/>
    <property type="match status" value="1"/>
</dbReference>
<evidence type="ECO:0000256" key="5">
    <source>
        <dbReference type="SAM" id="Coils"/>
    </source>
</evidence>
<accession>G0U847</accession>
<organism evidence="6">
    <name type="scientific">Trypanosoma vivax (strain Y486)</name>
    <dbReference type="NCBI Taxonomy" id="1055687"/>
    <lineage>
        <taxon>Eukaryota</taxon>
        <taxon>Discoba</taxon>
        <taxon>Euglenozoa</taxon>
        <taxon>Kinetoplastea</taxon>
        <taxon>Metakinetoplastina</taxon>
        <taxon>Trypanosomatida</taxon>
        <taxon>Trypanosomatidae</taxon>
        <taxon>Trypanosoma</taxon>
        <taxon>Duttonella</taxon>
    </lineage>
</organism>
<sequence>MSSGENTPKHTGVSTIGKGVIIDDGTMEDLIDKLRILHYETDFCFSVKPPFKPLGKYYFCGASTVDNPNAQFYYFTSLCSWLMGLCGRKFDAPGQFDDPNASSTSILMELREMNITAPNLAASRIRQGFGEAVLTILCLLADQALISKGFCIRAVDYSNIEKFDELDGVTEDGGDNIGDEVEDHVLIESEDDDELYVRALGRSSKEDTGVPVESEINADEWNLEVERVGPLLQVKSDGMQDWRSRVENASILLKAVEKMYPEVRQMLQRVGDDLEKSKDRIQKREQTLAQQFSDQVEDYRVKLRELNSSQDAANIASQSVQQLSAELNQISGLLDQVKQEIEEREAKISDTTPLMQVKDAAVKVRAEIKQMSLRIGILQHTVLHYVMKQTKAKLERSYNLDLGEWDETESM</sequence>